<comment type="caution">
    <text evidence="2">The sequence shown here is derived from an EMBL/GenBank/DDBJ whole genome shotgun (WGS) entry which is preliminary data.</text>
</comment>
<accession>A0A399SQR5</accession>
<protein>
    <submittedName>
        <fullName evidence="2">Uncharacterized protein</fullName>
    </submittedName>
</protein>
<dbReference type="EMBL" id="QWGR01000014">
    <property type="protein sequence ID" value="RIJ46406.1"/>
    <property type="molecule type" value="Genomic_DNA"/>
</dbReference>
<dbReference type="Proteomes" id="UP000265926">
    <property type="component" value="Unassembled WGS sequence"/>
</dbReference>
<keyword evidence="3" id="KW-1185">Reference proteome</keyword>
<keyword evidence="1" id="KW-1133">Transmembrane helix</keyword>
<sequence>MRNFLTVVIKQNHASVFLFYAPAILYIFRLKGVLNVTRFKFPSTVIHGFVPTIGEKTKAAA</sequence>
<name>A0A399SQR5_9BACT</name>
<evidence type="ECO:0000313" key="2">
    <source>
        <dbReference type="EMBL" id="RIJ46406.1"/>
    </source>
</evidence>
<gene>
    <name evidence="2" type="ORF">D1614_18490</name>
</gene>
<dbReference type="AlphaFoldDB" id="A0A399SQR5"/>
<reference evidence="2 3" key="1">
    <citation type="submission" date="2018-08" db="EMBL/GenBank/DDBJ databases">
        <title>Pallidiluteibacterium maritimus gen. nov., sp. nov., isolated from coastal sediment.</title>
        <authorList>
            <person name="Zhou L.Y."/>
        </authorList>
    </citation>
    <scope>NUCLEOTIDE SEQUENCE [LARGE SCALE GENOMIC DNA]</scope>
    <source>
        <strain evidence="2 3">XSD2</strain>
    </source>
</reference>
<organism evidence="2 3">
    <name type="scientific">Maribellus luteus</name>
    <dbReference type="NCBI Taxonomy" id="2305463"/>
    <lineage>
        <taxon>Bacteria</taxon>
        <taxon>Pseudomonadati</taxon>
        <taxon>Bacteroidota</taxon>
        <taxon>Bacteroidia</taxon>
        <taxon>Marinilabiliales</taxon>
        <taxon>Prolixibacteraceae</taxon>
        <taxon>Maribellus</taxon>
    </lineage>
</organism>
<proteinExistence type="predicted"/>
<evidence type="ECO:0000313" key="3">
    <source>
        <dbReference type="Proteomes" id="UP000265926"/>
    </source>
</evidence>
<evidence type="ECO:0000256" key="1">
    <source>
        <dbReference type="SAM" id="Phobius"/>
    </source>
</evidence>
<feature type="transmembrane region" description="Helical" evidence="1">
    <location>
        <begin position="12"/>
        <end position="30"/>
    </location>
</feature>
<keyword evidence="1" id="KW-0812">Transmembrane</keyword>
<keyword evidence="1" id="KW-0472">Membrane</keyword>